<dbReference type="CDD" id="cd22153">
    <property type="entry name" value="F-box_AtTLP-like"/>
    <property type="match status" value="1"/>
</dbReference>
<feature type="domain" description="F-box" evidence="2">
    <location>
        <begin position="53"/>
        <end position="96"/>
    </location>
</feature>
<feature type="domain" description="Tubby C-terminal" evidence="3">
    <location>
        <begin position="114"/>
        <end position="400"/>
    </location>
</feature>
<protein>
    <submittedName>
        <fullName evidence="4">F-box domain-containing protein/Tub domain-containing protein</fullName>
    </submittedName>
</protein>
<dbReference type="STRING" id="3775.A0A1Q3CG77"/>
<gene>
    <name evidence="4" type="ORF">CFOL_v3_22548</name>
</gene>
<dbReference type="InterPro" id="IPR000007">
    <property type="entry name" value="Tubby_C"/>
</dbReference>
<evidence type="ECO:0000313" key="4">
    <source>
        <dbReference type="EMBL" id="GAV79083.1"/>
    </source>
</evidence>
<dbReference type="EMBL" id="BDDD01001909">
    <property type="protein sequence ID" value="GAV79083.1"/>
    <property type="molecule type" value="Genomic_DNA"/>
</dbReference>
<dbReference type="Proteomes" id="UP000187406">
    <property type="component" value="Unassembled WGS sequence"/>
</dbReference>
<dbReference type="GO" id="GO:0006355">
    <property type="term" value="P:regulation of DNA-templated transcription"/>
    <property type="evidence" value="ECO:0007669"/>
    <property type="project" value="UniProtKB-ARBA"/>
</dbReference>
<dbReference type="InterPro" id="IPR001810">
    <property type="entry name" value="F-box_dom"/>
</dbReference>
<dbReference type="FunCoup" id="A0A1Q3CG77">
    <property type="interactions" value="1887"/>
</dbReference>
<dbReference type="AlphaFoldDB" id="A0A1Q3CG77"/>
<keyword evidence="5" id="KW-1185">Reference proteome</keyword>
<evidence type="ECO:0000259" key="3">
    <source>
        <dbReference type="Pfam" id="PF01167"/>
    </source>
</evidence>
<sequence>MPFRSILQDMRSELGSISRKGFDVKFGYGMRSRSHRVVQDSYVTVDALKQSCWANMPPELLRDVLTRIEASENTWPTRKNVVACAGVCRNWRDIMKEIVKTPEISGKLTFPISLKQPGPRDSLLQCYIKRNRSLQTYYLYLGLNQASNDDGKFLFAARKCRRPTCTEYIISLNLDDVSKGSIMYIGKLRSNFLGTKFTIYDAQYPNTEARVTKCHSTRLTNMKQVSPRVPAGNYPVAHVSYELNVLGSRGPRRMQCVMDSMPSSAVEPGGVAPTQTEFLPSNLDAFPSLPFFRSKSTRLENFQSVPLSGPKDGTLVLKNKAPRWHEQLQCWCLNFNGRVTVASVKNFQLVASLDNRVAGPEHENVILQFGKVGKDVFTMDYQYPISAFQAFAICLSSFDTKIACE</sequence>
<dbReference type="PANTHER" id="PTHR16517:SF119">
    <property type="entry name" value="TUBBY-LIKE F-BOX PROTEIN 3"/>
    <property type="match status" value="1"/>
</dbReference>
<accession>A0A1Q3CG77</accession>
<dbReference type="Pfam" id="PF00646">
    <property type="entry name" value="F-box"/>
    <property type="match status" value="1"/>
</dbReference>
<dbReference type="InterPro" id="IPR025659">
    <property type="entry name" value="Tubby-like_C"/>
</dbReference>
<dbReference type="OrthoDB" id="8775810at2759"/>
<evidence type="ECO:0000259" key="2">
    <source>
        <dbReference type="Pfam" id="PF00646"/>
    </source>
</evidence>
<name>A0A1Q3CG77_CEPFO</name>
<dbReference type="FunFam" id="3.20.90.10:FF:000003">
    <property type="entry name" value="Tubby-like F-box protein"/>
    <property type="match status" value="1"/>
</dbReference>
<comment type="similarity">
    <text evidence="1">Belongs to the TUB family.</text>
</comment>
<proteinExistence type="inferred from homology"/>
<reference evidence="5" key="1">
    <citation type="submission" date="2016-04" db="EMBL/GenBank/DDBJ databases">
        <title>Cephalotus genome sequencing.</title>
        <authorList>
            <person name="Fukushima K."/>
            <person name="Hasebe M."/>
            <person name="Fang X."/>
        </authorList>
    </citation>
    <scope>NUCLEOTIDE SEQUENCE [LARGE SCALE GENOMIC DNA]</scope>
    <source>
        <strain evidence="5">cv. St1</strain>
    </source>
</reference>
<comment type="caution">
    <text evidence="4">The sequence shown here is derived from an EMBL/GenBank/DDBJ whole genome shotgun (WGS) entry which is preliminary data.</text>
</comment>
<dbReference type="PANTHER" id="PTHR16517">
    <property type="entry name" value="TUBBY-RELATED"/>
    <property type="match status" value="1"/>
</dbReference>
<evidence type="ECO:0000313" key="5">
    <source>
        <dbReference type="Proteomes" id="UP000187406"/>
    </source>
</evidence>
<dbReference type="SUPFAM" id="SSF54518">
    <property type="entry name" value="Tubby C-terminal domain-like"/>
    <property type="match status" value="1"/>
</dbReference>
<organism evidence="4 5">
    <name type="scientific">Cephalotus follicularis</name>
    <name type="common">Albany pitcher plant</name>
    <dbReference type="NCBI Taxonomy" id="3775"/>
    <lineage>
        <taxon>Eukaryota</taxon>
        <taxon>Viridiplantae</taxon>
        <taxon>Streptophyta</taxon>
        <taxon>Embryophyta</taxon>
        <taxon>Tracheophyta</taxon>
        <taxon>Spermatophyta</taxon>
        <taxon>Magnoliopsida</taxon>
        <taxon>eudicotyledons</taxon>
        <taxon>Gunneridae</taxon>
        <taxon>Pentapetalae</taxon>
        <taxon>rosids</taxon>
        <taxon>fabids</taxon>
        <taxon>Oxalidales</taxon>
        <taxon>Cephalotaceae</taxon>
        <taxon>Cephalotus</taxon>
    </lineage>
</organism>
<evidence type="ECO:0000256" key="1">
    <source>
        <dbReference type="ARBA" id="ARBA00007129"/>
    </source>
</evidence>
<dbReference type="Pfam" id="PF01167">
    <property type="entry name" value="Tub"/>
    <property type="match status" value="1"/>
</dbReference>
<dbReference type="PRINTS" id="PR01573">
    <property type="entry name" value="SUPERTUBBY"/>
</dbReference>
<dbReference type="PROSITE" id="PS01201">
    <property type="entry name" value="TUB_2"/>
    <property type="match status" value="1"/>
</dbReference>
<dbReference type="InterPro" id="IPR018066">
    <property type="entry name" value="Tubby_C_CS"/>
</dbReference>
<dbReference type="Gene3D" id="3.20.90.10">
    <property type="entry name" value="Tubby Protein, Chain A"/>
    <property type="match status" value="1"/>
</dbReference>
<dbReference type="InParanoid" id="A0A1Q3CG77"/>